<dbReference type="EMBL" id="JRES01000270">
    <property type="protein sequence ID" value="KNC32773.1"/>
    <property type="molecule type" value="Genomic_DNA"/>
</dbReference>
<keyword evidence="2" id="KW-1185">Reference proteome</keyword>
<organism evidence="1 2">
    <name type="scientific">Lucilia cuprina</name>
    <name type="common">Green bottle fly</name>
    <name type="synonym">Australian sheep blowfly</name>
    <dbReference type="NCBI Taxonomy" id="7375"/>
    <lineage>
        <taxon>Eukaryota</taxon>
        <taxon>Metazoa</taxon>
        <taxon>Ecdysozoa</taxon>
        <taxon>Arthropoda</taxon>
        <taxon>Hexapoda</taxon>
        <taxon>Insecta</taxon>
        <taxon>Pterygota</taxon>
        <taxon>Neoptera</taxon>
        <taxon>Endopterygota</taxon>
        <taxon>Diptera</taxon>
        <taxon>Brachycera</taxon>
        <taxon>Muscomorpha</taxon>
        <taxon>Oestroidea</taxon>
        <taxon>Calliphoridae</taxon>
        <taxon>Luciliinae</taxon>
        <taxon>Lucilia</taxon>
    </lineage>
</organism>
<protein>
    <submittedName>
        <fullName evidence="1">Uncharacterized protein</fullName>
    </submittedName>
</protein>
<gene>
    <name evidence="1" type="ORF">FF38_10752</name>
</gene>
<evidence type="ECO:0000313" key="1">
    <source>
        <dbReference type="EMBL" id="KNC32773.1"/>
    </source>
</evidence>
<sequence>METEVATEVHNRPKMTVYLIYQNKLIFNNQEKKQSLESTRRMLALCEEERPPNYENKILSSFIDQIHN</sequence>
<name>A0A0L0CK45_LUCCU</name>
<dbReference type="AlphaFoldDB" id="A0A0L0CK45"/>
<comment type="caution">
    <text evidence="1">The sequence shown here is derived from an EMBL/GenBank/DDBJ whole genome shotgun (WGS) entry which is preliminary data.</text>
</comment>
<dbReference type="Proteomes" id="UP000037069">
    <property type="component" value="Unassembled WGS sequence"/>
</dbReference>
<reference evidence="1 2" key="1">
    <citation type="journal article" date="2015" name="Nat. Commun.">
        <title>Lucilia cuprina genome unlocks parasitic fly biology to underpin future interventions.</title>
        <authorList>
            <person name="Anstead C.A."/>
            <person name="Korhonen P.K."/>
            <person name="Young N.D."/>
            <person name="Hall R.S."/>
            <person name="Jex A.R."/>
            <person name="Murali S.C."/>
            <person name="Hughes D.S."/>
            <person name="Lee S.F."/>
            <person name="Perry T."/>
            <person name="Stroehlein A.J."/>
            <person name="Ansell B.R."/>
            <person name="Breugelmans B."/>
            <person name="Hofmann A."/>
            <person name="Qu J."/>
            <person name="Dugan S."/>
            <person name="Lee S.L."/>
            <person name="Chao H."/>
            <person name="Dinh H."/>
            <person name="Han Y."/>
            <person name="Doddapaneni H.V."/>
            <person name="Worley K.C."/>
            <person name="Muzny D.M."/>
            <person name="Ioannidis P."/>
            <person name="Waterhouse R.M."/>
            <person name="Zdobnov E.M."/>
            <person name="James P.J."/>
            <person name="Bagnall N.H."/>
            <person name="Kotze A.C."/>
            <person name="Gibbs R.A."/>
            <person name="Richards S."/>
            <person name="Batterham P."/>
            <person name="Gasser R.B."/>
        </authorList>
    </citation>
    <scope>NUCLEOTIDE SEQUENCE [LARGE SCALE GENOMIC DNA]</scope>
    <source>
        <strain evidence="1 2">LS</strain>
        <tissue evidence="1">Full body</tissue>
    </source>
</reference>
<evidence type="ECO:0000313" key="2">
    <source>
        <dbReference type="Proteomes" id="UP000037069"/>
    </source>
</evidence>
<accession>A0A0L0CK45</accession>
<proteinExistence type="predicted"/>